<dbReference type="Gene3D" id="3.10.350.10">
    <property type="entry name" value="LysM domain"/>
    <property type="match status" value="2"/>
</dbReference>
<dbReference type="Pfam" id="PF01476">
    <property type="entry name" value="LysM"/>
    <property type="match status" value="2"/>
</dbReference>
<dbReference type="InterPro" id="IPR036779">
    <property type="entry name" value="LysM_dom_sf"/>
</dbReference>
<sequence length="556" mass="63665">MKKCLIIISVLLMTMPIGAIAGGKPTGDKEKKKLTLFTYPDRKSLLRERDSLVEANAYLKMELDSLYRIYSDLQVYEELAEADSINAGMMDFESPGKSCADTISEADRDSLLSLWYKQRNMVLMDIEPSSLDSAEITSNIPDSVYINRLQKLNPYISIPYNRIIRNHIVYYTERMPEKMERILGLSSYYIPIFEEIFDQYDMPLELTAMAVIESALNAKAVSRARAKGMWQFMYSTARRYGLTINSYVDERFDPVASAHAAARYLRDSYLIFGDWTLAIASYNCGAGNVNKAIRRSGNSKDFWEIYPYLPRETRGYVPSFFAALYAMKYYKEHNLTPEYIPMPPHTDTIKVHKMLHFEQIAHFTGASIEELRTHNPQYLHDIIPGTEKEYILQLPYQYTNSFIDHEQEIYAWKDSVYFSPAALKKIQQGVSSDATRIVHKVRRGETLSHIALRYGVSVRNIQRWNGIGTRIREGQRLAIYTNGRGPAVKSSSSQGRTPSTTVSNGYVMYTVKSGDNLWDISRKFDGVTMNDLLKLNGLSKNSKIYPGKKIKIKKAQ</sequence>
<feature type="domain" description="LysM" evidence="3">
    <location>
        <begin position="437"/>
        <end position="481"/>
    </location>
</feature>
<dbReference type="GO" id="GO:0008932">
    <property type="term" value="F:lytic endotransglycosylase activity"/>
    <property type="evidence" value="ECO:0007669"/>
    <property type="project" value="TreeGrafter"/>
</dbReference>
<dbReference type="PANTHER" id="PTHR33734">
    <property type="entry name" value="LYSM DOMAIN-CONTAINING GPI-ANCHORED PROTEIN 2"/>
    <property type="match status" value="1"/>
</dbReference>
<evidence type="ECO:0000313" key="5">
    <source>
        <dbReference type="Proteomes" id="UP000824115"/>
    </source>
</evidence>
<dbReference type="CDD" id="cd16894">
    <property type="entry name" value="MltD-like"/>
    <property type="match status" value="1"/>
</dbReference>
<dbReference type="PROSITE" id="PS00922">
    <property type="entry name" value="TRANSGLYCOSYLASE"/>
    <property type="match status" value="1"/>
</dbReference>
<dbReference type="InterPro" id="IPR000189">
    <property type="entry name" value="Transglyc_AS"/>
</dbReference>
<comment type="similarity">
    <text evidence="1">Belongs to the transglycosylase Slt family.</text>
</comment>
<feature type="signal peptide" evidence="2">
    <location>
        <begin position="1"/>
        <end position="21"/>
    </location>
</feature>
<evidence type="ECO:0000256" key="2">
    <source>
        <dbReference type="SAM" id="SignalP"/>
    </source>
</evidence>
<dbReference type="EMBL" id="DXAW01000019">
    <property type="protein sequence ID" value="HIZ84986.1"/>
    <property type="molecule type" value="Genomic_DNA"/>
</dbReference>
<evidence type="ECO:0000313" key="4">
    <source>
        <dbReference type="EMBL" id="HIZ84986.1"/>
    </source>
</evidence>
<feature type="chain" id="PRO_5039433081" evidence="2">
    <location>
        <begin position="22"/>
        <end position="556"/>
    </location>
</feature>
<dbReference type="GO" id="GO:0000270">
    <property type="term" value="P:peptidoglycan metabolic process"/>
    <property type="evidence" value="ECO:0007669"/>
    <property type="project" value="InterPro"/>
</dbReference>
<evidence type="ECO:0000259" key="3">
    <source>
        <dbReference type="PROSITE" id="PS51782"/>
    </source>
</evidence>
<name>A0A9D2GMZ9_9BACT</name>
<keyword evidence="2" id="KW-0732">Signal</keyword>
<dbReference type="Gene3D" id="1.10.530.10">
    <property type="match status" value="1"/>
</dbReference>
<protein>
    <submittedName>
        <fullName evidence="4">LysM peptidoglycan-binding domain-containing protein</fullName>
    </submittedName>
</protein>
<dbReference type="SMART" id="SM00257">
    <property type="entry name" value="LysM"/>
    <property type="match status" value="2"/>
</dbReference>
<accession>A0A9D2GMZ9</accession>
<dbReference type="InterPro" id="IPR018392">
    <property type="entry name" value="LysM"/>
</dbReference>
<reference evidence="4" key="2">
    <citation type="submission" date="2021-04" db="EMBL/GenBank/DDBJ databases">
        <authorList>
            <person name="Gilroy R."/>
        </authorList>
    </citation>
    <scope>NUCLEOTIDE SEQUENCE</scope>
    <source>
        <strain evidence="4">Gambia16-554</strain>
    </source>
</reference>
<dbReference type="Proteomes" id="UP000824115">
    <property type="component" value="Unassembled WGS sequence"/>
</dbReference>
<organism evidence="4 5">
    <name type="scientific">Candidatus Coprenecus stercoravium</name>
    <dbReference type="NCBI Taxonomy" id="2840735"/>
    <lineage>
        <taxon>Bacteria</taxon>
        <taxon>Pseudomonadati</taxon>
        <taxon>Bacteroidota</taxon>
        <taxon>Bacteroidia</taxon>
        <taxon>Bacteroidales</taxon>
        <taxon>Rikenellaceae</taxon>
        <taxon>Rikenellaceae incertae sedis</taxon>
        <taxon>Candidatus Coprenecus</taxon>
    </lineage>
</organism>
<dbReference type="SUPFAM" id="SSF54106">
    <property type="entry name" value="LysM domain"/>
    <property type="match status" value="2"/>
</dbReference>
<dbReference type="PROSITE" id="PS51782">
    <property type="entry name" value="LYSM"/>
    <property type="match status" value="2"/>
</dbReference>
<evidence type="ECO:0000256" key="1">
    <source>
        <dbReference type="ARBA" id="ARBA00007734"/>
    </source>
</evidence>
<dbReference type="Pfam" id="PF01464">
    <property type="entry name" value="SLT"/>
    <property type="match status" value="1"/>
</dbReference>
<dbReference type="GO" id="GO:0016020">
    <property type="term" value="C:membrane"/>
    <property type="evidence" value="ECO:0007669"/>
    <property type="project" value="InterPro"/>
</dbReference>
<dbReference type="CDD" id="cd00118">
    <property type="entry name" value="LysM"/>
    <property type="match status" value="2"/>
</dbReference>
<dbReference type="PANTHER" id="PTHR33734:SF22">
    <property type="entry name" value="MEMBRANE-BOUND LYTIC MUREIN TRANSGLYCOSYLASE D"/>
    <property type="match status" value="1"/>
</dbReference>
<reference evidence="4" key="1">
    <citation type="journal article" date="2021" name="PeerJ">
        <title>Extensive microbial diversity within the chicken gut microbiome revealed by metagenomics and culture.</title>
        <authorList>
            <person name="Gilroy R."/>
            <person name="Ravi A."/>
            <person name="Getino M."/>
            <person name="Pursley I."/>
            <person name="Horton D.L."/>
            <person name="Alikhan N.F."/>
            <person name="Baker D."/>
            <person name="Gharbi K."/>
            <person name="Hall N."/>
            <person name="Watson M."/>
            <person name="Adriaenssens E.M."/>
            <person name="Foster-Nyarko E."/>
            <person name="Jarju S."/>
            <person name="Secka A."/>
            <person name="Antonio M."/>
            <person name="Oren A."/>
            <person name="Chaudhuri R.R."/>
            <person name="La Ragione R."/>
            <person name="Hildebrand F."/>
            <person name="Pallen M.J."/>
        </authorList>
    </citation>
    <scope>NUCLEOTIDE SEQUENCE</scope>
    <source>
        <strain evidence="4">Gambia16-554</strain>
    </source>
</reference>
<feature type="domain" description="LysM" evidence="3">
    <location>
        <begin position="507"/>
        <end position="552"/>
    </location>
</feature>
<proteinExistence type="inferred from homology"/>
<dbReference type="InterPro" id="IPR008258">
    <property type="entry name" value="Transglycosylase_SLT_dom_1"/>
</dbReference>
<comment type="caution">
    <text evidence="4">The sequence shown here is derived from an EMBL/GenBank/DDBJ whole genome shotgun (WGS) entry which is preliminary data.</text>
</comment>
<dbReference type="AlphaFoldDB" id="A0A9D2GMZ9"/>
<gene>
    <name evidence="4" type="ORF">IAC04_00645</name>
</gene>
<dbReference type="InterPro" id="IPR023346">
    <property type="entry name" value="Lysozyme-like_dom_sf"/>
</dbReference>
<dbReference type="SUPFAM" id="SSF53955">
    <property type="entry name" value="Lysozyme-like"/>
    <property type="match status" value="1"/>
</dbReference>